<name>A0A0C3L9V3_9AGAM</name>
<dbReference type="InterPro" id="IPR011333">
    <property type="entry name" value="SKP1/BTB/POZ_sf"/>
</dbReference>
<dbReference type="HOGENOM" id="CLU_647574_0_0_1"/>
<dbReference type="Gene3D" id="3.30.710.10">
    <property type="entry name" value="Potassium Channel Kv1.1, Chain A"/>
    <property type="match status" value="1"/>
</dbReference>
<dbReference type="Pfam" id="PF00651">
    <property type="entry name" value="BTB"/>
    <property type="match status" value="1"/>
</dbReference>
<dbReference type="PROSITE" id="PS50097">
    <property type="entry name" value="BTB"/>
    <property type="match status" value="1"/>
</dbReference>
<dbReference type="SMART" id="SM00225">
    <property type="entry name" value="BTB"/>
    <property type="match status" value="1"/>
</dbReference>
<dbReference type="OrthoDB" id="1262810at2759"/>
<dbReference type="AlphaFoldDB" id="A0A0C3L9V3"/>
<protein>
    <recommendedName>
        <fullName evidence="1">BTB domain-containing protein</fullName>
    </recommendedName>
</protein>
<gene>
    <name evidence="2" type="ORF">M407DRAFT_32083</name>
</gene>
<dbReference type="SUPFAM" id="SSF54695">
    <property type="entry name" value="POZ domain"/>
    <property type="match status" value="1"/>
</dbReference>
<dbReference type="STRING" id="1051891.A0A0C3L9V3"/>
<dbReference type="EMBL" id="KN823301">
    <property type="protein sequence ID" value="KIO18252.1"/>
    <property type="molecule type" value="Genomic_DNA"/>
</dbReference>
<evidence type="ECO:0000313" key="2">
    <source>
        <dbReference type="EMBL" id="KIO18252.1"/>
    </source>
</evidence>
<evidence type="ECO:0000313" key="3">
    <source>
        <dbReference type="Proteomes" id="UP000054248"/>
    </source>
</evidence>
<dbReference type="Proteomes" id="UP000054248">
    <property type="component" value="Unassembled WGS sequence"/>
</dbReference>
<sequence>MLLECIKAVDRDVRQGQETVRRARWLWEYINAAPPQLREIPFDVIRGLRFVPRHTERHPSDSDFDVYTRDLPDIVSLDEVCAPNREAVAWIPRARFAASPTAHLTAVYPSIGEPSPADVVRHLVLLVHHVAPKHRQSSILLSNIRSVYEWMENNRHSVKALLKPFAKVPVWLNIVSDMDDWAWRAADELVFDLTFDVGGRFVAQKFLLPYKLLLVDAGAHEFIVASPPPPQTLETKTPHPVVIHSGWNELRKSGQLLDICFKVEGQEIPAHRGMLAAVVPHFKAAFTGSFRESIISTDDAELPVYRLPEDEAASAFAVHSVVDYVYTGDFIRPKFSNIDEATAALNDLLDLMDLSNVWDLPELSNQAVNAIFELRLIRFDNCDDVLARAQACQMKVLIDVCRKTKDQNQWSNVVSIPGMPFMPF</sequence>
<dbReference type="PANTHER" id="PTHR24413">
    <property type="entry name" value="SPECKLE-TYPE POZ PROTEIN"/>
    <property type="match status" value="1"/>
</dbReference>
<dbReference type="InterPro" id="IPR000210">
    <property type="entry name" value="BTB/POZ_dom"/>
</dbReference>
<accession>A0A0C3L9V3</accession>
<feature type="domain" description="BTB" evidence="1">
    <location>
        <begin position="257"/>
        <end position="334"/>
    </location>
</feature>
<keyword evidence="3" id="KW-1185">Reference proteome</keyword>
<reference evidence="3" key="2">
    <citation type="submission" date="2015-01" db="EMBL/GenBank/DDBJ databases">
        <title>Evolutionary Origins and Diversification of the Mycorrhizal Mutualists.</title>
        <authorList>
            <consortium name="DOE Joint Genome Institute"/>
            <consortium name="Mycorrhizal Genomics Consortium"/>
            <person name="Kohler A."/>
            <person name="Kuo A."/>
            <person name="Nagy L.G."/>
            <person name="Floudas D."/>
            <person name="Copeland A."/>
            <person name="Barry K.W."/>
            <person name="Cichocki N."/>
            <person name="Veneault-Fourrey C."/>
            <person name="LaButti K."/>
            <person name="Lindquist E.A."/>
            <person name="Lipzen A."/>
            <person name="Lundell T."/>
            <person name="Morin E."/>
            <person name="Murat C."/>
            <person name="Riley R."/>
            <person name="Ohm R."/>
            <person name="Sun H."/>
            <person name="Tunlid A."/>
            <person name="Henrissat B."/>
            <person name="Grigoriev I.V."/>
            <person name="Hibbett D.S."/>
            <person name="Martin F."/>
        </authorList>
    </citation>
    <scope>NUCLEOTIDE SEQUENCE [LARGE SCALE GENOMIC DNA]</scope>
    <source>
        <strain evidence="3">MUT 4182</strain>
    </source>
</reference>
<organism evidence="2 3">
    <name type="scientific">Tulasnella calospora MUT 4182</name>
    <dbReference type="NCBI Taxonomy" id="1051891"/>
    <lineage>
        <taxon>Eukaryota</taxon>
        <taxon>Fungi</taxon>
        <taxon>Dikarya</taxon>
        <taxon>Basidiomycota</taxon>
        <taxon>Agaricomycotina</taxon>
        <taxon>Agaricomycetes</taxon>
        <taxon>Cantharellales</taxon>
        <taxon>Tulasnellaceae</taxon>
        <taxon>Tulasnella</taxon>
    </lineage>
</organism>
<proteinExistence type="predicted"/>
<reference evidence="2 3" key="1">
    <citation type="submission" date="2014-04" db="EMBL/GenBank/DDBJ databases">
        <authorList>
            <consortium name="DOE Joint Genome Institute"/>
            <person name="Kuo A."/>
            <person name="Girlanda M."/>
            <person name="Perotto S."/>
            <person name="Kohler A."/>
            <person name="Nagy L.G."/>
            <person name="Floudas D."/>
            <person name="Copeland A."/>
            <person name="Barry K.W."/>
            <person name="Cichocki N."/>
            <person name="Veneault-Fourrey C."/>
            <person name="LaButti K."/>
            <person name="Lindquist E.A."/>
            <person name="Lipzen A."/>
            <person name="Lundell T."/>
            <person name="Morin E."/>
            <person name="Murat C."/>
            <person name="Sun H."/>
            <person name="Tunlid A."/>
            <person name="Henrissat B."/>
            <person name="Grigoriev I.V."/>
            <person name="Hibbett D.S."/>
            <person name="Martin F."/>
            <person name="Nordberg H.P."/>
            <person name="Cantor M.N."/>
            <person name="Hua S.X."/>
        </authorList>
    </citation>
    <scope>NUCLEOTIDE SEQUENCE [LARGE SCALE GENOMIC DNA]</scope>
    <source>
        <strain evidence="2 3">MUT 4182</strain>
    </source>
</reference>
<evidence type="ECO:0000259" key="1">
    <source>
        <dbReference type="PROSITE" id="PS50097"/>
    </source>
</evidence>